<comment type="caution">
    <text evidence="10">The sequence shown here is derived from an EMBL/GenBank/DDBJ whole genome shotgun (WGS) entry which is preliminary data.</text>
</comment>
<dbReference type="PANTHER" id="PTHR30177:SF4">
    <property type="entry name" value="OSMOPROTECTANT IMPORT PERMEASE PROTEIN OSMW"/>
    <property type="match status" value="1"/>
</dbReference>
<reference evidence="11" key="1">
    <citation type="submission" date="2018-03" db="EMBL/GenBank/DDBJ databases">
        <title>New taxa in the Lactobacillus gasseri group.</title>
        <authorList>
            <person name="Tanizawa Y."/>
            <person name="Tohno M."/>
            <person name="Endo A."/>
            <person name="Arita M."/>
        </authorList>
    </citation>
    <scope>NUCLEOTIDE SEQUENCE [LARGE SCALE GENOMIC DNA]</scope>
    <source>
        <strain evidence="11">DSM 24759</strain>
    </source>
</reference>
<evidence type="ECO:0000256" key="8">
    <source>
        <dbReference type="RuleBase" id="RU363032"/>
    </source>
</evidence>
<protein>
    <submittedName>
        <fullName evidence="10">Glycine betaine/carnitine/choline ABC transporter substrate-binding and permease protein</fullName>
    </submittedName>
</protein>
<dbReference type="Pfam" id="PF04069">
    <property type="entry name" value="OpuAC"/>
    <property type="match status" value="1"/>
</dbReference>
<dbReference type="CDD" id="cd06261">
    <property type="entry name" value="TM_PBP2"/>
    <property type="match status" value="1"/>
</dbReference>
<feature type="transmembrane region" description="Helical" evidence="8">
    <location>
        <begin position="20"/>
        <end position="45"/>
    </location>
</feature>
<dbReference type="FunFam" id="1.10.3720.10:FF:000001">
    <property type="entry name" value="Glycine betaine ABC transporter, permease"/>
    <property type="match status" value="1"/>
</dbReference>
<evidence type="ECO:0000313" key="10">
    <source>
        <dbReference type="EMBL" id="GBG04439.1"/>
    </source>
</evidence>
<evidence type="ECO:0000256" key="4">
    <source>
        <dbReference type="ARBA" id="ARBA00022989"/>
    </source>
</evidence>
<dbReference type="InterPro" id="IPR007210">
    <property type="entry name" value="ABC_Gly_betaine_transp_sub-bd"/>
</dbReference>
<dbReference type="EMBL" id="BFBY01000002">
    <property type="protein sequence ID" value="GBG04439.1"/>
    <property type="molecule type" value="Genomic_DNA"/>
</dbReference>
<evidence type="ECO:0000313" key="11">
    <source>
        <dbReference type="Proteomes" id="UP000257317"/>
    </source>
</evidence>
<evidence type="ECO:0000256" key="3">
    <source>
        <dbReference type="ARBA" id="ARBA00022692"/>
    </source>
</evidence>
<comment type="subcellular location">
    <subcellularLocation>
        <location evidence="8">Cell membrane</location>
        <topology evidence="8">Multi-pass membrane protein</topology>
    </subcellularLocation>
    <subcellularLocation>
        <location evidence="1">Membrane</location>
        <topology evidence="1">Multi-pass membrane protein</topology>
    </subcellularLocation>
</comment>
<dbReference type="GO" id="GO:0031460">
    <property type="term" value="P:glycine betaine transport"/>
    <property type="evidence" value="ECO:0007669"/>
    <property type="project" value="TreeGrafter"/>
</dbReference>
<keyword evidence="4 8" id="KW-1133">Transmembrane helix</keyword>
<keyword evidence="11" id="KW-1185">Reference proteome</keyword>
<accession>A0A2Z6TRU2</accession>
<dbReference type="PANTHER" id="PTHR30177">
    <property type="entry name" value="GLYCINE BETAINE/L-PROLINE TRANSPORT SYSTEM PERMEASE PROTEIN PROW"/>
    <property type="match status" value="1"/>
</dbReference>
<dbReference type="RefSeq" id="WP_117117787.1">
    <property type="nucleotide sequence ID" value="NZ_BFBY01000002.1"/>
</dbReference>
<feature type="domain" description="ABC transmembrane type-1" evidence="9">
    <location>
        <begin position="20"/>
        <end position="199"/>
    </location>
</feature>
<dbReference type="GO" id="GO:0022857">
    <property type="term" value="F:transmembrane transporter activity"/>
    <property type="evidence" value="ECO:0007669"/>
    <property type="project" value="InterPro"/>
</dbReference>
<feature type="transmembrane region" description="Helical" evidence="8">
    <location>
        <begin position="134"/>
        <end position="161"/>
    </location>
</feature>
<feature type="transmembrane region" description="Helical" evidence="8">
    <location>
        <begin position="52"/>
        <end position="71"/>
    </location>
</feature>
<dbReference type="InterPro" id="IPR035906">
    <property type="entry name" value="MetI-like_sf"/>
</dbReference>
<name>A0A2Z6TRU2_9LACO</name>
<dbReference type="SUPFAM" id="SSF53850">
    <property type="entry name" value="Periplasmic binding protein-like II"/>
    <property type="match status" value="1"/>
</dbReference>
<dbReference type="CDD" id="cd13610">
    <property type="entry name" value="PBP2_ChoS"/>
    <property type="match status" value="1"/>
</dbReference>
<dbReference type="PROSITE" id="PS50928">
    <property type="entry name" value="ABC_TM1"/>
    <property type="match status" value="1"/>
</dbReference>
<dbReference type="InterPro" id="IPR058089">
    <property type="entry name" value="EgtUBC_SBD"/>
</dbReference>
<dbReference type="Proteomes" id="UP000257317">
    <property type="component" value="Unassembled WGS sequence"/>
</dbReference>
<dbReference type="InterPro" id="IPR051204">
    <property type="entry name" value="ABC_transp_perm/SBD"/>
</dbReference>
<dbReference type="Gene3D" id="1.10.3720.10">
    <property type="entry name" value="MetI-like"/>
    <property type="match status" value="1"/>
</dbReference>
<dbReference type="SUPFAM" id="SSF161098">
    <property type="entry name" value="MetI-like"/>
    <property type="match status" value="1"/>
</dbReference>
<evidence type="ECO:0000259" key="9">
    <source>
        <dbReference type="PROSITE" id="PS50928"/>
    </source>
</evidence>
<evidence type="ECO:0000256" key="7">
    <source>
        <dbReference type="ARBA" id="ARBA00035652"/>
    </source>
</evidence>
<dbReference type="InterPro" id="IPR000515">
    <property type="entry name" value="MetI-like"/>
</dbReference>
<dbReference type="Gene3D" id="3.40.190.120">
    <property type="entry name" value="Osmoprotection protein (prox), domain 2"/>
    <property type="match status" value="1"/>
</dbReference>
<feature type="transmembrane region" description="Helical" evidence="8">
    <location>
        <begin position="181"/>
        <end position="199"/>
    </location>
</feature>
<evidence type="ECO:0000256" key="5">
    <source>
        <dbReference type="ARBA" id="ARBA00023136"/>
    </source>
</evidence>
<dbReference type="OrthoDB" id="9801163at2"/>
<dbReference type="AlphaFoldDB" id="A0A2Z6TRU2"/>
<organism evidence="10 11">
    <name type="scientific">Lactobacillus rodentium</name>
    <dbReference type="NCBI Taxonomy" id="947835"/>
    <lineage>
        <taxon>Bacteria</taxon>
        <taxon>Bacillati</taxon>
        <taxon>Bacillota</taxon>
        <taxon>Bacilli</taxon>
        <taxon>Lactobacillales</taxon>
        <taxon>Lactobacillaceae</taxon>
        <taxon>Lactobacillus</taxon>
    </lineage>
</organism>
<evidence type="ECO:0000256" key="6">
    <source>
        <dbReference type="ARBA" id="ARBA00035642"/>
    </source>
</evidence>
<comment type="similarity">
    <text evidence="7">In the N-terminal section; belongs to the binding-protein-dependent transport system permease family.</text>
</comment>
<keyword evidence="2 8" id="KW-0813">Transport</keyword>
<keyword evidence="3 8" id="KW-0812">Transmembrane</keyword>
<sequence length="520" mass="57783">MINSLGKMIVENHDQIWATTLVHIRISLISLFIAMIIAIPLAFAVRNHKRAAGFFLQIAGIIQTIPSLAILGLLLPFVGIGTTPAIIALVLYALMPIFQNTYSGLENIPDNLKEAATAFGLTKWKRFQKLEWPLAFPMILSGIRIALVMIIGTATLAALIGGGGLGTYIYQGINSDNSTEVLLGAILSALLALVFSWFLSFISKNKTRTKFGLGLVAVLLLFWGGTSVYNNYVKPHTQPQTHRVETKKIVIGGKMGTEPNLLIHMYKDLIEANDPHTEVVLKPNFGTTNFLFNALKTDKIDIYPEFTGTVLQTIVKTGKKTGNDPKAVYKQAKDDLNKQYQMTYLEPMAYQNGYALATTEKFAKENKLTKISDLKRINKKVNATFDTDFASQNDGYPGLQKVYKLDFATIKSTDASIRYQAIAQGKSNIVDSYTTDPEVKQNKLVLLQDDLKYFPPYQGAPLMTNKFAKENPKVVKALNKLAGKITTEQMQTMNYEVKVEHKSVSKVARDFLIQQGLLKK</sequence>
<dbReference type="GO" id="GO:0043190">
    <property type="term" value="C:ATP-binding cassette (ABC) transporter complex"/>
    <property type="evidence" value="ECO:0007669"/>
    <property type="project" value="InterPro"/>
</dbReference>
<comment type="similarity">
    <text evidence="6">In the C-terminal section; belongs to the OsmX family.</text>
</comment>
<comment type="similarity">
    <text evidence="8">Belongs to the binding-protein-dependent transport system permease family.</text>
</comment>
<evidence type="ECO:0000256" key="2">
    <source>
        <dbReference type="ARBA" id="ARBA00022448"/>
    </source>
</evidence>
<gene>
    <name evidence="10" type="primary">opuCC</name>
    <name evidence="10" type="ORF">LrDSM24759_03530</name>
</gene>
<feature type="transmembrane region" description="Helical" evidence="8">
    <location>
        <begin position="211"/>
        <end position="229"/>
    </location>
</feature>
<dbReference type="Gene3D" id="3.40.190.10">
    <property type="entry name" value="Periplasmic binding protein-like II"/>
    <property type="match status" value="1"/>
</dbReference>
<evidence type="ECO:0000256" key="1">
    <source>
        <dbReference type="ARBA" id="ARBA00004141"/>
    </source>
</evidence>
<keyword evidence="5 8" id="KW-0472">Membrane</keyword>
<proteinExistence type="inferred from homology"/>
<feature type="transmembrane region" description="Helical" evidence="8">
    <location>
        <begin position="77"/>
        <end position="98"/>
    </location>
</feature>
<dbReference type="Pfam" id="PF00528">
    <property type="entry name" value="BPD_transp_1"/>
    <property type="match status" value="1"/>
</dbReference>